<sequence length="579" mass="63099">MEAIVFYPAPPIGHLISMVELGKLILTHQPSLSIHILITPPPYNAGNTAPYIAQVSAAFPSITFHHLPTAALPPPITPPTHHEILTFELLRSNNPNVHHALLSISKNYTVLGLVMDFFCFHALSVATDLNIPAYFFFTSGAGCLALFLYFTTLHENTTTSFKDIKTTPFDVPGTPPILPTDFPKPFLDRDDKIYEYFVEVCNQMPKSAGIIVNTFDCLEPRPLKAITDGLCVLNGPTPPIYCVGPLMAAKEGGGGDGGSGGDGVPECLTWLDSQPSRSVVFLCFGSLGLFPADQLEEIATGLERSGQRFLWVVRNPPSGRENRSVATSERPDPDFDSILPNGFLDRTKERGLVVKTWAPQVEVLKHDSVGGFVTHCGWNSVLEAVCAGVPMVAWPLYAEQRFNRITTVEEIKIALPMVESENGFVSSAEVEKRVRELMDSEEGDSIRKRTVAMKNEAKAALREGGSSRVALTELFVSWNRTLGSQGLHLEKSVETESATPLCRNQSTSFDSIEKSGRSFDYQNNPPPPTSELDLPTSSDDEGSTTPKTAIAKIEGGNGTSDNTGRAVGLREVERAAVRR</sequence>
<dbReference type="Pfam" id="PF00201">
    <property type="entry name" value="UDPGT"/>
    <property type="match status" value="1"/>
</dbReference>
<dbReference type="EMBL" id="JAJSOW010000106">
    <property type="protein sequence ID" value="KAI9162134.1"/>
    <property type="molecule type" value="Genomic_DNA"/>
</dbReference>
<dbReference type="Gene3D" id="3.40.50.2000">
    <property type="entry name" value="Glycogen Phosphorylase B"/>
    <property type="match status" value="2"/>
</dbReference>
<proteinExistence type="inferred from homology"/>
<evidence type="ECO:0000313" key="8">
    <source>
        <dbReference type="Proteomes" id="UP001064489"/>
    </source>
</evidence>
<organism evidence="7 8">
    <name type="scientific">Acer negundo</name>
    <name type="common">Box elder</name>
    <dbReference type="NCBI Taxonomy" id="4023"/>
    <lineage>
        <taxon>Eukaryota</taxon>
        <taxon>Viridiplantae</taxon>
        <taxon>Streptophyta</taxon>
        <taxon>Embryophyta</taxon>
        <taxon>Tracheophyta</taxon>
        <taxon>Spermatophyta</taxon>
        <taxon>Magnoliopsida</taxon>
        <taxon>eudicotyledons</taxon>
        <taxon>Gunneridae</taxon>
        <taxon>Pentapetalae</taxon>
        <taxon>rosids</taxon>
        <taxon>malvids</taxon>
        <taxon>Sapindales</taxon>
        <taxon>Sapindaceae</taxon>
        <taxon>Hippocastanoideae</taxon>
        <taxon>Acereae</taxon>
        <taxon>Acer</taxon>
    </lineage>
</organism>
<dbReference type="InterPro" id="IPR035595">
    <property type="entry name" value="UDP_glycos_trans_CS"/>
</dbReference>
<dbReference type="FunFam" id="3.40.50.2000:FF:000020">
    <property type="entry name" value="Glycosyltransferase"/>
    <property type="match status" value="1"/>
</dbReference>
<reference evidence="7" key="2">
    <citation type="submission" date="2023-02" db="EMBL/GenBank/DDBJ databases">
        <authorList>
            <person name="Swenson N.G."/>
            <person name="Wegrzyn J.L."/>
            <person name="Mcevoy S.L."/>
        </authorList>
    </citation>
    <scope>NUCLEOTIDE SEQUENCE</scope>
    <source>
        <strain evidence="7">91603</strain>
        <tissue evidence="7">Leaf</tissue>
    </source>
</reference>
<dbReference type="InterPro" id="IPR050481">
    <property type="entry name" value="UDP-glycosyltransf_plant"/>
</dbReference>
<keyword evidence="8" id="KW-1185">Reference proteome</keyword>
<dbReference type="PANTHER" id="PTHR48048">
    <property type="entry name" value="GLYCOSYLTRANSFERASE"/>
    <property type="match status" value="1"/>
</dbReference>
<evidence type="ECO:0000256" key="1">
    <source>
        <dbReference type="ARBA" id="ARBA00009995"/>
    </source>
</evidence>
<dbReference type="Proteomes" id="UP001064489">
    <property type="component" value="Chromosome 2"/>
</dbReference>
<keyword evidence="2 4" id="KW-0328">Glycosyltransferase</keyword>
<dbReference type="CDD" id="cd03784">
    <property type="entry name" value="GT1_Gtf-like"/>
    <property type="match status" value="1"/>
</dbReference>
<protein>
    <recommendedName>
        <fullName evidence="5">Glycosyltransferase</fullName>
        <ecNumber evidence="5">2.4.1.-</ecNumber>
    </recommendedName>
</protein>
<gene>
    <name evidence="7" type="ORF">LWI28_024171</name>
</gene>
<dbReference type="InterPro" id="IPR002213">
    <property type="entry name" value="UDP_glucos_trans"/>
</dbReference>
<feature type="compositionally biased region" description="Basic and acidic residues" evidence="6">
    <location>
        <begin position="568"/>
        <end position="579"/>
    </location>
</feature>
<evidence type="ECO:0000256" key="4">
    <source>
        <dbReference type="RuleBase" id="RU003718"/>
    </source>
</evidence>
<comment type="caution">
    <text evidence="7">The sequence shown here is derived from an EMBL/GenBank/DDBJ whole genome shotgun (WGS) entry which is preliminary data.</text>
</comment>
<reference evidence="7" key="1">
    <citation type="journal article" date="2022" name="Plant J.">
        <title>Strategies of tolerance reflected in two North American maple genomes.</title>
        <authorList>
            <person name="McEvoy S.L."/>
            <person name="Sezen U.U."/>
            <person name="Trouern-Trend A."/>
            <person name="McMahon S.M."/>
            <person name="Schaberg P.G."/>
            <person name="Yang J."/>
            <person name="Wegrzyn J.L."/>
            <person name="Swenson N.G."/>
        </authorList>
    </citation>
    <scope>NUCLEOTIDE SEQUENCE</scope>
    <source>
        <strain evidence="7">91603</strain>
    </source>
</reference>
<evidence type="ECO:0000256" key="5">
    <source>
        <dbReference type="RuleBase" id="RU362057"/>
    </source>
</evidence>
<dbReference type="SUPFAM" id="SSF53756">
    <property type="entry name" value="UDP-Glycosyltransferase/glycogen phosphorylase"/>
    <property type="match status" value="1"/>
</dbReference>
<evidence type="ECO:0000256" key="2">
    <source>
        <dbReference type="ARBA" id="ARBA00022676"/>
    </source>
</evidence>
<evidence type="ECO:0000256" key="6">
    <source>
        <dbReference type="SAM" id="MobiDB-lite"/>
    </source>
</evidence>
<feature type="region of interest" description="Disordered" evidence="6">
    <location>
        <begin position="515"/>
        <end position="579"/>
    </location>
</feature>
<dbReference type="PROSITE" id="PS00375">
    <property type="entry name" value="UDPGT"/>
    <property type="match status" value="1"/>
</dbReference>
<name>A0AAD5IK75_ACENE</name>
<accession>A0AAD5IK75</accession>
<dbReference type="EC" id="2.4.1.-" evidence="5"/>
<dbReference type="PANTHER" id="PTHR48048:SF30">
    <property type="entry name" value="GLYCOSYLTRANSFERASE"/>
    <property type="match status" value="1"/>
</dbReference>
<comment type="similarity">
    <text evidence="1 4">Belongs to the UDP-glycosyltransferase family.</text>
</comment>
<dbReference type="FunFam" id="3.40.50.2000:FF:000095">
    <property type="entry name" value="Glycosyltransferase"/>
    <property type="match status" value="1"/>
</dbReference>
<dbReference type="GO" id="GO:0035251">
    <property type="term" value="F:UDP-glucosyltransferase activity"/>
    <property type="evidence" value="ECO:0007669"/>
    <property type="project" value="InterPro"/>
</dbReference>
<evidence type="ECO:0000256" key="3">
    <source>
        <dbReference type="ARBA" id="ARBA00022679"/>
    </source>
</evidence>
<keyword evidence="3 4" id="KW-0808">Transferase</keyword>
<evidence type="ECO:0000313" key="7">
    <source>
        <dbReference type="EMBL" id="KAI9162134.1"/>
    </source>
</evidence>
<dbReference type="AlphaFoldDB" id="A0AAD5IK75"/>